<protein>
    <submittedName>
        <fullName evidence="1">Uncharacterized protein</fullName>
    </submittedName>
</protein>
<keyword evidence="2" id="KW-1185">Reference proteome</keyword>
<accession>A0A430B0V6</accession>
<dbReference type="AlphaFoldDB" id="A0A430B0V6"/>
<evidence type="ECO:0000313" key="1">
    <source>
        <dbReference type="EMBL" id="RSU13970.1"/>
    </source>
</evidence>
<name>A0A430B0V6_9ENTE</name>
<evidence type="ECO:0000313" key="2">
    <source>
        <dbReference type="Proteomes" id="UP000286773"/>
    </source>
</evidence>
<reference evidence="1 2" key="1">
    <citation type="submission" date="2017-05" db="EMBL/GenBank/DDBJ databases">
        <title>Vagococcus spp. assemblies.</title>
        <authorList>
            <person name="Gulvik C.A."/>
        </authorList>
    </citation>
    <scope>NUCLEOTIDE SEQUENCE [LARGE SCALE GENOMIC DNA]</scope>
    <source>
        <strain evidence="1 2">LMG 24798</strain>
    </source>
</reference>
<sequence>MSTSHPIKQLLGVKDKYIQIHNCHEDVYKGKKVMIAETDLIRSFNRCPLPSVKHNHPAHII</sequence>
<organism evidence="1 2">
    <name type="scientific">Vagococcus acidifermentans</name>
    <dbReference type="NCBI Taxonomy" id="564710"/>
    <lineage>
        <taxon>Bacteria</taxon>
        <taxon>Bacillati</taxon>
        <taxon>Bacillota</taxon>
        <taxon>Bacilli</taxon>
        <taxon>Lactobacillales</taxon>
        <taxon>Enterococcaceae</taxon>
        <taxon>Vagococcus</taxon>
    </lineage>
</organism>
<dbReference type="EMBL" id="NGKC01000002">
    <property type="protein sequence ID" value="RSU13970.1"/>
    <property type="molecule type" value="Genomic_DNA"/>
</dbReference>
<proteinExistence type="predicted"/>
<gene>
    <name evidence="1" type="ORF">CBF27_03460</name>
</gene>
<dbReference type="RefSeq" id="WP_170174991.1">
    <property type="nucleotide sequence ID" value="NZ_NGKC01000002.1"/>
</dbReference>
<comment type="caution">
    <text evidence="1">The sequence shown here is derived from an EMBL/GenBank/DDBJ whole genome shotgun (WGS) entry which is preliminary data.</text>
</comment>
<dbReference type="Proteomes" id="UP000286773">
    <property type="component" value="Unassembled WGS sequence"/>
</dbReference>